<accession>A0A7Y6IMS3</accession>
<proteinExistence type="predicted"/>
<sequence>MSLARWVRLARGGMVAAMAALVLGAFTAMPGTAVASTPRAMDAPSASPDTWVRCDECVYYRSYYDDLRYVAGDRCSVDGQNGLRSAYWRKFECRYTNNYYGADLFVLWNA</sequence>
<dbReference type="RefSeq" id="WP_175599978.1">
    <property type="nucleotide sequence ID" value="NZ_JABWGO010000001.1"/>
</dbReference>
<evidence type="ECO:0000313" key="1">
    <source>
        <dbReference type="EMBL" id="NUW40628.1"/>
    </source>
</evidence>
<gene>
    <name evidence="1" type="ORF">HT134_10815</name>
</gene>
<dbReference type="Proteomes" id="UP000546126">
    <property type="component" value="Unassembled WGS sequence"/>
</dbReference>
<dbReference type="AlphaFoldDB" id="A0A7Y6IMS3"/>
<name>A0A7Y6IMS3_9ACTN</name>
<protein>
    <submittedName>
        <fullName evidence="1">Uncharacterized protein</fullName>
    </submittedName>
</protein>
<keyword evidence="2" id="KW-1185">Reference proteome</keyword>
<reference evidence="1 2" key="1">
    <citation type="submission" date="2020-06" db="EMBL/GenBank/DDBJ databases">
        <authorList>
            <person name="Chanama M."/>
        </authorList>
    </citation>
    <scope>NUCLEOTIDE SEQUENCE [LARGE SCALE GENOMIC DNA]</scope>
    <source>
        <strain evidence="1 2">TBRC6557</strain>
    </source>
</reference>
<evidence type="ECO:0000313" key="2">
    <source>
        <dbReference type="Proteomes" id="UP000546126"/>
    </source>
</evidence>
<organism evidence="1 2">
    <name type="scientific">Nonomuraea rhodomycinica</name>
    <dbReference type="NCBI Taxonomy" id="1712872"/>
    <lineage>
        <taxon>Bacteria</taxon>
        <taxon>Bacillati</taxon>
        <taxon>Actinomycetota</taxon>
        <taxon>Actinomycetes</taxon>
        <taxon>Streptosporangiales</taxon>
        <taxon>Streptosporangiaceae</taxon>
        <taxon>Nonomuraea</taxon>
    </lineage>
</organism>
<dbReference type="EMBL" id="JABWGO010000001">
    <property type="protein sequence ID" value="NUW40628.1"/>
    <property type="molecule type" value="Genomic_DNA"/>
</dbReference>
<comment type="caution">
    <text evidence="1">The sequence shown here is derived from an EMBL/GenBank/DDBJ whole genome shotgun (WGS) entry which is preliminary data.</text>
</comment>